<protein>
    <submittedName>
        <fullName evidence="2">Uncharacterized protein</fullName>
    </submittedName>
</protein>
<evidence type="ECO:0000256" key="1">
    <source>
        <dbReference type="SAM" id="Phobius"/>
    </source>
</evidence>
<keyword evidence="1" id="KW-0812">Transmembrane</keyword>
<evidence type="ECO:0000313" key="2">
    <source>
        <dbReference type="EMBL" id="POG69685.1"/>
    </source>
</evidence>
<reference evidence="2 3" key="2">
    <citation type="journal article" date="2018" name="New Phytol.">
        <title>High intraspecific genome diversity in the model arbuscular mycorrhizal symbiont Rhizophagus irregularis.</title>
        <authorList>
            <person name="Chen E.C.H."/>
            <person name="Morin E."/>
            <person name="Beaudet D."/>
            <person name="Noel J."/>
            <person name="Yildirir G."/>
            <person name="Ndikumana S."/>
            <person name="Charron P."/>
            <person name="St-Onge C."/>
            <person name="Giorgi J."/>
            <person name="Kruger M."/>
            <person name="Marton T."/>
            <person name="Ropars J."/>
            <person name="Grigoriev I.V."/>
            <person name="Hainaut M."/>
            <person name="Henrissat B."/>
            <person name="Roux C."/>
            <person name="Martin F."/>
            <person name="Corradi N."/>
        </authorList>
    </citation>
    <scope>NUCLEOTIDE SEQUENCE [LARGE SCALE GENOMIC DNA]</scope>
    <source>
        <strain evidence="2 3">DAOM 197198</strain>
    </source>
</reference>
<proteinExistence type="predicted"/>
<feature type="transmembrane region" description="Helical" evidence="1">
    <location>
        <begin position="49"/>
        <end position="70"/>
    </location>
</feature>
<gene>
    <name evidence="2" type="ORF">GLOIN_2v1625188</name>
</gene>
<sequence>MKNTRISYFHTLLNSSTIYLKNGFFLFCTWVGGYIFPFFYSFLSYVNGGYIFFSLFLLLFLLFVCGCLTML</sequence>
<dbReference type="AlphaFoldDB" id="A0A2P4PWE2"/>
<organism evidence="2 3">
    <name type="scientific">Rhizophagus irregularis (strain DAOM 181602 / DAOM 197198 / MUCL 43194)</name>
    <name type="common">Arbuscular mycorrhizal fungus</name>
    <name type="synonym">Glomus intraradices</name>
    <dbReference type="NCBI Taxonomy" id="747089"/>
    <lineage>
        <taxon>Eukaryota</taxon>
        <taxon>Fungi</taxon>
        <taxon>Fungi incertae sedis</taxon>
        <taxon>Mucoromycota</taxon>
        <taxon>Glomeromycotina</taxon>
        <taxon>Glomeromycetes</taxon>
        <taxon>Glomerales</taxon>
        <taxon>Glomeraceae</taxon>
        <taxon>Rhizophagus</taxon>
    </lineage>
</organism>
<evidence type="ECO:0000313" key="3">
    <source>
        <dbReference type="Proteomes" id="UP000018888"/>
    </source>
</evidence>
<comment type="caution">
    <text evidence="2">The sequence shown here is derived from an EMBL/GenBank/DDBJ whole genome shotgun (WGS) entry which is preliminary data.</text>
</comment>
<dbReference type="Proteomes" id="UP000018888">
    <property type="component" value="Unassembled WGS sequence"/>
</dbReference>
<feature type="non-terminal residue" evidence="2">
    <location>
        <position position="71"/>
    </location>
</feature>
<dbReference type="EMBL" id="AUPC02000132">
    <property type="protein sequence ID" value="POG69685.1"/>
    <property type="molecule type" value="Genomic_DNA"/>
</dbReference>
<name>A0A2P4PWE2_RHIID</name>
<keyword evidence="1" id="KW-0472">Membrane</keyword>
<reference evidence="2 3" key="1">
    <citation type="journal article" date="2013" name="Proc. Natl. Acad. Sci. U.S.A.">
        <title>Genome of an arbuscular mycorrhizal fungus provides insight into the oldest plant symbiosis.</title>
        <authorList>
            <person name="Tisserant E."/>
            <person name="Malbreil M."/>
            <person name="Kuo A."/>
            <person name="Kohler A."/>
            <person name="Symeonidi A."/>
            <person name="Balestrini R."/>
            <person name="Charron P."/>
            <person name="Duensing N."/>
            <person name="Frei Dit Frey N."/>
            <person name="Gianinazzi-Pearson V."/>
            <person name="Gilbert L.B."/>
            <person name="Handa Y."/>
            <person name="Herr J.R."/>
            <person name="Hijri M."/>
            <person name="Koul R."/>
            <person name="Kawaguchi M."/>
            <person name="Krajinski F."/>
            <person name="Lammers P.J."/>
            <person name="Masclaux F.G."/>
            <person name="Murat C."/>
            <person name="Morin E."/>
            <person name="Ndikumana S."/>
            <person name="Pagni M."/>
            <person name="Petitpierre D."/>
            <person name="Requena N."/>
            <person name="Rosikiewicz P."/>
            <person name="Riley R."/>
            <person name="Saito K."/>
            <person name="San Clemente H."/>
            <person name="Shapiro H."/>
            <person name="van Tuinen D."/>
            <person name="Becard G."/>
            <person name="Bonfante P."/>
            <person name="Paszkowski U."/>
            <person name="Shachar-Hill Y.Y."/>
            <person name="Tuskan G.A."/>
            <person name="Young P.W."/>
            <person name="Sanders I.R."/>
            <person name="Henrissat B."/>
            <person name="Rensing S.A."/>
            <person name="Grigoriev I.V."/>
            <person name="Corradi N."/>
            <person name="Roux C."/>
            <person name="Martin F."/>
        </authorList>
    </citation>
    <scope>NUCLEOTIDE SEQUENCE [LARGE SCALE GENOMIC DNA]</scope>
    <source>
        <strain evidence="2 3">DAOM 197198</strain>
    </source>
</reference>
<keyword evidence="1" id="KW-1133">Transmembrane helix</keyword>
<accession>A0A2P4PWE2</accession>
<keyword evidence="3" id="KW-1185">Reference proteome</keyword>
<feature type="transmembrane region" description="Helical" evidence="1">
    <location>
        <begin position="24"/>
        <end position="43"/>
    </location>
</feature>